<keyword evidence="1" id="KW-0472">Membrane</keyword>
<sequence length="127" mass="14788">MSYVGFVSRECQTGDTRLWRMKVNSIVVQQCRKRCLLKISLSIFTLIICVWLNMRPLIADPEFIIPEQKPQLKRIAALFRNEVEVPIPDSICRVSSVKIVGFTSLLKKWWYKINETNELQVTNSSIK</sequence>
<dbReference type="Proteomes" id="UP000887565">
    <property type="component" value="Unplaced"/>
</dbReference>
<proteinExistence type="predicted"/>
<name>A0A915JD20_ROMCU</name>
<dbReference type="WBParaSite" id="nRc.2.0.1.t23516-RA">
    <property type="protein sequence ID" value="nRc.2.0.1.t23516-RA"/>
    <property type="gene ID" value="nRc.2.0.1.g23516"/>
</dbReference>
<feature type="transmembrane region" description="Helical" evidence="1">
    <location>
        <begin position="35"/>
        <end position="54"/>
    </location>
</feature>
<evidence type="ECO:0000256" key="1">
    <source>
        <dbReference type="SAM" id="Phobius"/>
    </source>
</evidence>
<protein>
    <submittedName>
        <fullName evidence="3">Uncharacterized protein</fullName>
    </submittedName>
</protein>
<accession>A0A915JD20</accession>
<dbReference type="AlphaFoldDB" id="A0A915JD20"/>
<reference evidence="3" key="1">
    <citation type="submission" date="2022-11" db="UniProtKB">
        <authorList>
            <consortium name="WormBaseParasite"/>
        </authorList>
    </citation>
    <scope>IDENTIFICATION</scope>
</reference>
<evidence type="ECO:0000313" key="2">
    <source>
        <dbReference type="Proteomes" id="UP000887565"/>
    </source>
</evidence>
<evidence type="ECO:0000313" key="3">
    <source>
        <dbReference type="WBParaSite" id="nRc.2.0.1.t23516-RA"/>
    </source>
</evidence>
<keyword evidence="1" id="KW-0812">Transmembrane</keyword>
<keyword evidence="2" id="KW-1185">Reference proteome</keyword>
<organism evidence="2 3">
    <name type="scientific">Romanomermis culicivorax</name>
    <name type="common">Nematode worm</name>
    <dbReference type="NCBI Taxonomy" id="13658"/>
    <lineage>
        <taxon>Eukaryota</taxon>
        <taxon>Metazoa</taxon>
        <taxon>Ecdysozoa</taxon>
        <taxon>Nematoda</taxon>
        <taxon>Enoplea</taxon>
        <taxon>Dorylaimia</taxon>
        <taxon>Mermithida</taxon>
        <taxon>Mermithoidea</taxon>
        <taxon>Mermithidae</taxon>
        <taxon>Romanomermis</taxon>
    </lineage>
</organism>
<keyword evidence="1" id="KW-1133">Transmembrane helix</keyword>